<feature type="region of interest" description="Disordered" evidence="1">
    <location>
        <begin position="38"/>
        <end position="67"/>
    </location>
</feature>
<proteinExistence type="predicted"/>
<accession>A0A8S5QS71</accession>
<reference evidence="2" key="1">
    <citation type="journal article" date="2021" name="Proc. Natl. Acad. Sci. U.S.A.">
        <title>A Catalog of Tens of Thousands of Viruses from Human Metagenomes Reveals Hidden Associations with Chronic Diseases.</title>
        <authorList>
            <person name="Tisza M.J."/>
            <person name="Buck C.B."/>
        </authorList>
    </citation>
    <scope>NUCLEOTIDE SEQUENCE</scope>
    <source>
        <strain evidence="2">CtoNH1</strain>
    </source>
</reference>
<sequence>MVWGVCHSRESVTREQSGVQEVSFTSFLRRCRGKQRFCAQGRNPSPRLAQRHRGITGTNGNASRDRGRVRAWSARPLRYSPRRFQQTRGSYQR</sequence>
<evidence type="ECO:0000313" key="2">
    <source>
        <dbReference type="EMBL" id="DAE21818.1"/>
    </source>
</evidence>
<dbReference type="EMBL" id="BK015718">
    <property type="protein sequence ID" value="DAE21818.1"/>
    <property type="molecule type" value="Genomic_DNA"/>
</dbReference>
<organism evidence="2">
    <name type="scientific">Myoviridae sp. ctoNH1</name>
    <dbReference type="NCBI Taxonomy" id="2826695"/>
    <lineage>
        <taxon>Viruses</taxon>
        <taxon>Duplodnaviria</taxon>
        <taxon>Heunggongvirae</taxon>
        <taxon>Uroviricota</taxon>
        <taxon>Caudoviricetes</taxon>
    </lineage>
</organism>
<protein>
    <submittedName>
        <fullName evidence="2">Uncharacterized protein</fullName>
    </submittedName>
</protein>
<evidence type="ECO:0000256" key="1">
    <source>
        <dbReference type="SAM" id="MobiDB-lite"/>
    </source>
</evidence>
<name>A0A8S5QS71_9CAUD</name>